<feature type="domain" description="Phosphogluconate dehydrogenase (decarboxylating) C-terminal" evidence="3">
    <location>
        <begin position="119"/>
        <end position="273"/>
    </location>
</feature>
<reference evidence="4 5" key="1">
    <citation type="submission" date="2016-10" db="EMBL/GenBank/DDBJ databases">
        <authorList>
            <person name="de Groot N.N."/>
        </authorList>
    </citation>
    <scope>NUCLEOTIDE SEQUENCE [LARGE SCALE GENOMIC DNA]</scope>
    <source>
        <strain>GEY</strain>
        <strain evidence="5">DSM 9560</strain>
    </source>
</reference>
<gene>
    <name evidence="4" type="ORF">SAMN04488541_104133</name>
</gene>
<dbReference type="InterPro" id="IPR037161">
    <property type="entry name" value="Semialdehyde_DH-like_C"/>
</dbReference>
<dbReference type="OrthoDB" id="1677316at2"/>
<protein>
    <submittedName>
        <fullName evidence="4">NADP oxidoreductase coenzyme F420-dependent</fullName>
    </submittedName>
</protein>
<dbReference type="InterPro" id="IPR028939">
    <property type="entry name" value="P5C_Rdtase_cat_N"/>
</dbReference>
<dbReference type="EMBL" id="FONY01000041">
    <property type="protein sequence ID" value="SFF49148.1"/>
    <property type="molecule type" value="Genomic_DNA"/>
</dbReference>
<dbReference type="GO" id="GO:0006571">
    <property type="term" value="P:tyrosine biosynthetic process"/>
    <property type="evidence" value="ECO:0007669"/>
    <property type="project" value="TreeGrafter"/>
</dbReference>
<dbReference type="PANTHER" id="PTHR21363">
    <property type="entry name" value="PREPHENATE DEHYDROGENASE"/>
    <property type="match status" value="1"/>
</dbReference>
<keyword evidence="1" id="KW-0560">Oxidoreductase</keyword>
<evidence type="ECO:0000313" key="4">
    <source>
        <dbReference type="EMBL" id="SFF49148.1"/>
    </source>
</evidence>
<dbReference type="Pfam" id="PF16896">
    <property type="entry name" value="PGDH_C"/>
    <property type="match status" value="1"/>
</dbReference>
<dbReference type="GO" id="GO:0070403">
    <property type="term" value="F:NAD+ binding"/>
    <property type="evidence" value="ECO:0007669"/>
    <property type="project" value="TreeGrafter"/>
</dbReference>
<dbReference type="InterPro" id="IPR036291">
    <property type="entry name" value="NAD(P)-bd_dom_sf"/>
</dbReference>
<dbReference type="AlphaFoldDB" id="A0A1I2J544"/>
<dbReference type="Proteomes" id="UP000199513">
    <property type="component" value="Unassembled WGS sequence"/>
</dbReference>
<dbReference type="GO" id="GO:0008977">
    <property type="term" value="F:prephenate dehydrogenase (NAD+) activity"/>
    <property type="evidence" value="ECO:0007669"/>
    <property type="project" value="TreeGrafter"/>
</dbReference>
<name>A0A1I2J544_9BACT</name>
<dbReference type="InterPro" id="IPR050812">
    <property type="entry name" value="Preph/Arog_dehydrog"/>
</dbReference>
<evidence type="ECO:0000259" key="3">
    <source>
        <dbReference type="Pfam" id="PF16896"/>
    </source>
</evidence>
<evidence type="ECO:0000259" key="2">
    <source>
        <dbReference type="Pfam" id="PF03807"/>
    </source>
</evidence>
<feature type="domain" description="Pyrroline-5-carboxylate reductase catalytic N-terminal" evidence="2">
    <location>
        <begin position="2"/>
        <end position="87"/>
    </location>
</feature>
<organism evidence="4 5">
    <name type="scientific">Thermoflexibacter ruber</name>
    <dbReference type="NCBI Taxonomy" id="1003"/>
    <lineage>
        <taxon>Bacteria</taxon>
        <taxon>Pseudomonadati</taxon>
        <taxon>Bacteroidota</taxon>
        <taxon>Cytophagia</taxon>
        <taxon>Cytophagales</taxon>
        <taxon>Thermoflexibacteraceae</taxon>
        <taxon>Thermoflexibacter</taxon>
    </lineage>
</organism>
<dbReference type="PANTHER" id="PTHR21363:SF0">
    <property type="entry name" value="PREPHENATE DEHYDROGENASE [NADP(+)]"/>
    <property type="match status" value="1"/>
</dbReference>
<sequence length="283" mass="31295">MKIALLGAGGKMGCRLTDNFIKAGTKEVYYLEVSQVGKERLAQRGVTVSDESVIPEADVVILALPDILIGKVATELLPKFKSGCIVITLDPAAAVGGHLPQREDIAYFITHPCHPSVFNWEEDKKAHYDYFGGIAAKQSIVCALLQGEEKHYQIGEDLAKVFYQPVERSHRITAEQMALLEPGLAETFLGAVMVTIREALEEIIKKGVPREAAFDFLMGHMNIELALCFDQLPGGVFSDAAYKAIHIGRPLIFKEDWKKVLEVEHVKYQIGVMTDPNVPVTKF</sequence>
<dbReference type="RefSeq" id="WP_091548947.1">
    <property type="nucleotide sequence ID" value="NZ_FONY01000041.1"/>
</dbReference>
<dbReference type="Pfam" id="PF03807">
    <property type="entry name" value="F420_oxidored"/>
    <property type="match status" value="1"/>
</dbReference>
<dbReference type="InterPro" id="IPR031663">
    <property type="entry name" value="PGDH_C"/>
</dbReference>
<accession>A0A1I2J544</accession>
<dbReference type="STRING" id="1003.SAMN04488541_104133"/>
<dbReference type="Gene3D" id="1.10.3640.10">
    <property type="entry name" value="Semialdehyde dehydrogenase-like, C-terminal"/>
    <property type="match status" value="1"/>
</dbReference>
<evidence type="ECO:0000313" key="5">
    <source>
        <dbReference type="Proteomes" id="UP000199513"/>
    </source>
</evidence>
<dbReference type="SUPFAM" id="SSF51735">
    <property type="entry name" value="NAD(P)-binding Rossmann-fold domains"/>
    <property type="match status" value="1"/>
</dbReference>
<keyword evidence="5" id="KW-1185">Reference proteome</keyword>
<proteinExistence type="predicted"/>
<evidence type="ECO:0000256" key="1">
    <source>
        <dbReference type="ARBA" id="ARBA00023002"/>
    </source>
</evidence>
<dbReference type="Gene3D" id="3.40.50.720">
    <property type="entry name" value="NAD(P)-binding Rossmann-like Domain"/>
    <property type="match status" value="1"/>
</dbReference>